<dbReference type="Pfam" id="PF06144">
    <property type="entry name" value="DNA_pol3_delta"/>
    <property type="match status" value="1"/>
</dbReference>
<evidence type="ECO:0000256" key="4">
    <source>
        <dbReference type="ARBA" id="ARBA00022695"/>
    </source>
</evidence>
<gene>
    <name evidence="12" type="ORF">CKO31_13780</name>
</gene>
<evidence type="ECO:0000256" key="7">
    <source>
        <dbReference type="ARBA" id="ARBA00034754"/>
    </source>
</evidence>
<organism evidence="12 13">
    <name type="scientific">Thiohalocapsa halophila</name>
    <dbReference type="NCBI Taxonomy" id="69359"/>
    <lineage>
        <taxon>Bacteria</taxon>
        <taxon>Pseudomonadati</taxon>
        <taxon>Pseudomonadota</taxon>
        <taxon>Gammaproteobacteria</taxon>
        <taxon>Chromatiales</taxon>
        <taxon>Chromatiaceae</taxon>
        <taxon>Thiohalocapsa</taxon>
    </lineage>
</organism>
<dbReference type="InterPro" id="IPR010372">
    <property type="entry name" value="DNA_pol3_delta_N"/>
</dbReference>
<reference evidence="12 13" key="1">
    <citation type="journal article" date="2020" name="Microorganisms">
        <title>Osmotic Adaptation and Compatible Solute Biosynthesis of Phototrophic Bacteria as Revealed from Genome Analyses.</title>
        <authorList>
            <person name="Imhoff J.F."/>
            <person name="Rahn T."/>
            <person name="Kunzel S."/>
            <person name="Keller A."/>
            <person name="Neulinger S.C."/>
        </authorList>
    </citation>
    <scope>NUCLEOTIDE SEQUENCE [LARGE SCALE GENOMIC DNA]</scope>
    <source>
        <strain evidence="12 13">DSM 6210</strain>
    </source>
</reference>
<evidence type="ECO:0000313" key="13">
    <source>
        <dbReference type="Proteomes" id="UP000748752"/>
    </source>
</evidence>
<evidence type="ECO:0000256" key="9">
    <source>
        <dbReference type="NCBIfam" id="TIGR01128"/>
    </source>
</evidence>
<evidence type="ECO:0000256" key="8">
    <source>
        <dbReference type="ARBA" id="ARBA00049244"/>
    </source>
</evidence>
<dbReference type="RefSeq" id="WP_200238550.1">
    <property type="nucleotide sequence ID" value="NZ_NRRV01000032.1"/>
</dbReference>
<dbReference type="EMBL" id="NRRV01000032">
    <property type="protein sequence ID" value="MBK1631785.1"/>
    <property type="molecule type" value="Genomic_DNA"/>
</dbReference>
<dbReference type="InterPro" id="IPR027417">
    <property type="entry name" value="P-loop_NTPase"/>
</dbReference>
<evidence type="ECO:0000256" key="3">
    <source>
        <dbReference type="ARBA" id="ARBA00022679"/>
    </source>
</evidence>
<evidence type="ECO:0000313" key="12">
    <source>
        <dbReference type="EMBL" id="MBK1631785.1"/>
    </source>
</evidence>
<dbReference type="Pfam" id="PF21694">
    <property type="entry name" value="DNA_pol3_delta_C"/>
    <property type="match status" value="1"/>
</dbReference>
<dbReference type="InterPro" id="IPR048466">
    <property type="entry name" value="DNA_pol3_delta-like_C"/>
</dbReference>
<dbReference type="Proteomes" id="UP000748752">
    <property type="component" value="Unassembled WGS sequence"/>
</dbReference>
<dbReference type="Gene3D" id="1.10.8.60">
    <property type="match status" value="1"/>
</dbReference>
<evidence type="ECO:0000256" key="2">
    <source>
        <dbReference type="ARBA" id="ARBA00017703"/>
    </source>
</evidence>
<dbReference type="PANTHER" id="PTHR34388:SF1">
    <property type="entry name" value="DNA POLYMERASE III SUBUNIT DELTA"/>
    <property type="match status" value="1"/>
</dbReference>
<evidence type="ECO:0000259" key="10">
    <source>
        <dbReference type="Pfam" id="PF06144"/>
    </source>
</evidence>
<evidence type="ECO:0000256" key="5">
    <source>
        <dbReference type="ARBA" id="ARBA00022705"/>
    </source>
</evidence>
<keyword evidence="6" id="KW-0239">DNA-directed DNA polymerase</keyword>
<evidence type="ECO:0000256" key="1">
    <source>
        <dbReference type="ARBA" id="ARBA00012417"/>
    </source>
</evidence>
<accession>A0ABS1CIN8</accession>
<dbReference type="SUPFAM" id="SSF48019">
    <property type="entry name" value="post-AAA+ oligomerization domain-like"/>
    <property type="match status" value="1"/>
</dbReference>
<feature type="domain" description="DNA polymerase III delta N-terminal" evidence="10">
    <location>
        <begin position="20"/>
        <end position="136"/>
    </location>
</feature>
<dbReference type="NCBIfam" id="TIGR01128">
    <property type="entry name" value="holA"/>
    <property type="match status" value="1"/>
</dbReference>
<dbReference type="InterPro" id="IPR008921">
    <property type="entry name" value="DNA_pol3_clamp-load_cplx_C"/>
</dbReference>
<comment type="caution">
    <text evidence="12">The sequence shown here is derived from an EMBL/GenBank/DDBJ whole genome shotgun (WGS) entry which is preliminary data.</text>
</comment>
<dbReference type="PANTHER" id="PTHR34388">
    <property type="entry name" value="DNA POLYMERASE III SUBUNIT DELTA"/>
    <property type="match status" value="1"/>
</dbReference>
<evidence type="ECO:0000259" key="11">
    <source>
        <dbReference type="Pfam" id="PF21694"/>
    </source>
</evidence>
<protein>
    <recommendedName>
        <fullName evidence="2 9">DNA polymerase III subunit delta</fullName>
        <ecNumber evidence="1 9">2.7.7.7</ecNumber>
    </recommendedName>
</protein>
<comment type="catalytic activity">
    <reaction evidence="8">
        <text>DNA(n) + a 2'-deoxyribonucleoside 5'-triphosphate = DNA(n+1) + diphosphate</text>
        <dbReference type="Rhea" id="RHEA:22508"/>
        <dbReference type="Rhea" id="RHEA-COMP:17339"/>
        <dbReference type="Rhea" id="RHEA-COMP:17340"/>
        <dbReference type="ChEBI" id="CHEBI:33019"/>
        <dbReference type="ChEBI" id="CHEBI:61560"/>
        <dbReference type="ChEBI" id="CHEBI:173112"/>
        <dbReference type="EC" id="2.7.7.7"/>
    </reaction>
</comment>
<dbReference type="Gene3D" id="3.40.50.300">
    <property type="entry name" value="P-loop containing nucleotide triphosphate hydrolases"/>
    <property type="match status" value="1"/>
</dbReference>
<feature type="domain" description="DNA polymerase III delta subunit-like C-terminal" evidence="11">
    <location>
        <begin position="212"/>
        <end position="315"/>
    </location>
</feature>
<keyword evidence="4" id="KW-0548">Nucleotidyltransferase</keyword>
<dbReference type="CDD" id="cd18138">
    <property type="entry name" value="HLD_clamp_pol_III_delta"/>
    <property type="match status" value="1"/>
</dbReference>
<sequence length="340" mass="36617">MRLDPTQLAAALNGPPAPVYLLFGDEPLQLGEAADAVRAAARAHGFGERTCLDADANADWSALDHAAASLSLFADRRLVEVRLAGEGVGNEGAKALRRYCDRGADDVLLLIIAPRLDWKTLSSKWAQALDAAGVIVQVRQPQGRRLQDWLRGRLTRAGFQPSDEALALLAERVEGNLLAAAQEIEKLGLLREPGPLSAEALLASVYDSARYDLFDLTNAAVAGDRARVHRVLHGLQAEDMAPPLVLWVLARELRKLAALGYALANRGDTGAVLREYKVPDSRRSATLATARRLSLTTLWELLARCADADLAIKGRSSADPWAVFVEIADGLADAASRPRS</sequence>
<dbReference type="InterPro" id="IPR005790">
    <property type="entry name" value="DNA_polIII_delta"/>
</dbReference>
<evidence type="ECO:0000256" key="6">
    <source>
        <dbReference type="ARBA" id="ARBA00022932"/>
    </source>
</evidence>
<keyword evidence="13" id="KW-1185">Reference proteome</keyword>
<dbReference type="Gene3D" id="1.20.272.10">
    <property type="match status" value="1"/>
</dbReference>
<comment type="similarity">
    <text evidence="7">Belongs to the DNA polymerase HolA subunit family.</text>
</comment>
<name>A0ABS1CIN8_9GAMM</name>
<keyword evidence="3" id="KW-0808">Transferase</keyword>
<dbReference type="SUPFAM" id="SSF52540">
    <property type="entry name" value="P-loop containing nucleoside triphosphate hydrolases"/>
    <property type="match status" value="1"/>
</dbReference>
<keyword evidence="5" id="KW-0235">DNA replication</keyword>
<dbReference type="EC" id="2.7.7.7" evidence="1 9"/>
<proteinExistence type="inferred from homology"/>